<organism evidence="2">
    <name type="scientific">bioreactor metagenome</name>
    <dbReference type="NCBI Taxonomy" id="1076179"/>
    <lineage>
        <taxon>unclassified sequences</taxon>
        <taxon>metagenomes</taxon>
        <taxon>ecological metagenomes</taxon>
    </lineage>
</organism>
<dbReference type="GO" id="GO:0006629">
    <property type="term" value="P:lipid metabolic process"/>
    <property type="evidence" value="ECO:0007669"/>
    <property type="project" value="InterPro"/>
</dbReference>
<reference evidence="2" key="1">
    <citation type="submission" date="2019-08" db="EMBL/GenBank/DDBJ databases">
        <authorList>
            <person name="Kucharzyk K."/>
            <person name="Murdoch R.W."/>
            <person name="Higgins S."/>
            <person name="Loffler F."/>
        </authorList>
    </citation>
    <scope>NUCLEOTIDE SEQUENCE</scope>
</reference>
<name>A0A645HTQ7_9ZZZZ</name>
<accession>A0A645HTQ7</accession>
<dbReference type="PANTHER" id="PTHR46211:SF14">
    <property type="entry name" value="GLYCEROPHOSPHODIESTER PHOSPHODIESTERASE"/>
    <property type="match status" value="1"/>
</dbReference>
<sequence>MNHLKALDFGKWKGPEFCGVRIPTLEETIDLIRSKSPGMRLLVELKDDHEECTRKVLDVLRDCKVTGDCLILSFHSRQLKLVRELEPGIPLQGFPHRYLKVSCPELYDFVDKVCIWNHEVTAAEVEEFHRRGIEVDIYPVDDELQLEKVIDSGADSITTNAAHTVIPLLQERGLR</sequence>
<dbReference type="InterPro" id="IPR030395">
    <property type="entry name" value="GP_PDE_dom"/>
</dbReference>
<comment type="caution">
    <text evidence="2">The sequence shown here is derived from an EMBL/GenBank/DDBJ whole genome shotgun (WGS) entry which is preliminary data.</text>
</comment>
<dbReference type="GO" id="GO:0008081">
    <property type="term" value="F:phosphoric diester hydrolase activity"/>
    <property type="evidence" value="ECO:0007669"/>
    <property type="project" value="InterPro"/>
</dbReference>
<dbReference type="PROSITE" id="PS51704">
    <property type="entry name" value="GP_PDE"/>
    <property type="match status" value="1"/>
</dbReference>
<feature type="domain" description="GP-PDE" evidence="1">
    <location>
        <begin position="1"/>
        <end position="169"/>
    </location>
</feature>
<dbReference type="PANTHER" id="PTHR46211">
    <property type="entry name" value="GLYCEROPHOSPHORYL DIESTER PHOSPHODIESTERASE"/>
    <property type="match status" value="1"/>
</dbReference>
<gene>
    <name evidence="2" type="ORF">SDC9_189985</name>
</gene>
<evidence type="ECO:0000313" key="2">
    <source>
        <dbReference type="EMBL" id="MPN42428.1"/>
    </source>
</evidence>
<evidence type="ECO:0000259" key="1">
    <source>
        <dbReference type="PROSITE" id="PS51704"/>
    </source>
</evidence>
<proteinExistence type="predicted"/>
<dbReference type="EMBL" id="VSSQ01100150">
    <property type="protein sequence ID" value="MPN42428.1"/>
    <property type="molecule type" value="Genomic_DNA"/>
</dbReference>
<dbReference type="Pfam" id="PF03009">
    <property type="entry name" value="GDPD"/>
    <property type="match status" value="1"/>
</dbReference>
<dbReference type="SUPFAM" id="SSF51695">
    <property type="entry name" value="PLC-like phosphodiesterases"/>
    <property type="match status" value="1"/>
</dbReference>
<protein>
    <recommendedName>
        <fullName evidence="1">GP-PDE domain-containing protein</fullName>
    </recommendedName>
</protein>
<dbReference type="InterPro" id="IPR017946">
    <property type="entry name" value="PLC-like_Pdiesterase_TIM-brl"/>
</dbReference>
<dbReference type="AlphaFoldDB" id="A0A645HTQ7"/>
<dbReference type="Gene3D" id="3.20.20.190">
    <property type="entry name" value="Phosphatidylinositol (PI) phosphodiesterase"/>
    <property type="match status" value="1"/>
</dbReference>